<keyword evidence="2" id="KW-0028">Amino-acid biosynthesis</keyword>
<dbReference type="Pfam" id="PF05173">
    <property type="entry name" value="DapB_C"/>
    <property type="match status" value="1"/>
</dbReference>
<dbReference type="EMBL" id="BDUF01000051">
    <property type="protein sequence ID" value="GAX90172.1"/>
    <property type="molecule type" value="Genomic_DNA"/>
</dbReference>
<name>A0A292YDH8_9BACL</name>
<dbReference type="RefSeq" id="WP_207907628.1">
    <property type="nucleotide sequence ID" value="NZ_BDUF01000051.1"/>
</dbReference>
<evidence type="ECO:0000259" key="14">
    <source>
        <dbReference type="Pfam" id="PF05173"/>
    </source>
</evidence>
<dbReference type="Gene3D" id="3.40.50.720">
    <property type="entry name" value="NAD(P)-binding Rossmann-like Domain"/>
    <property type="match status" value="1"/>
</dbReference>
<dbReference type="AlphaFoldDB" id="A0A292YDH8"/>
<dbReference type="InterPro" id="IPR000846">
    <property type="entry name" value="DapB_N"/>
</dbReference>
<dbReference type="SUPFAM" id="SSF51735">
    <property type="entry name" value="NAD(P)-binding Rossmann-fold domains"/>
    <property type="match status" value="1"/>
</dbReference>
<evidence type="ECO:0000256" key="4">
    <source>
        <dbReference type="ARBA" id="ARBA00022915"/>
    </source>
</evidence>
<keyword evidence="4" id="KW-0220">Diaminopimelate biosynthesis</keyword>
<organism evidence="15 16">
    <name type="scientific">Effusibacillus lacus</name>
    <dbReference type="NCBI Taxonomy" id="1348429"/>
    <lineage>
        <taxon>Bacteria</taxon>
        <taxon>Bacillati</taxon>
        <taxon>Bacillota</taxon>
        <taxon>Bacilli</taxon>
        <taxon>Bacillales</taxon>
        <taxon>Alicyclobacillaceae</taxon>
        <taxon>Effusibacillus</taxon>
    </lineage>
</organism>
<comment type="caution">
    <text evidence="15">The sequence shown here is derived from an EMBL/GenBank/DDBJ whole genome shotgun (WGS) entry which is preliminary data.</text>
</comment>
<evidence type="ECO:0000256" key="12">
    <source>
        <dbReference type="SAM" id="MobiDB-lite"/>
    </source>
</evidence>
<keyword evidence="7" id="KW-0457">Lysine biosynthesis</keyword>
<keyword evidence="6" id="KW-0520">NAD</keyword>
<evidence type="ECO:0000256" key="8">
    <source>
        <dbReference type="ARBA" id="ARBA00037922"/>
    </source>
</evidence>
<dbReference type="EC" id="1.17.1.8" evidence="9"/>
<evidence type="ECO:0000256" key="2">
    <source>
        <dbReference type="ARBA" id="ARBA00022605"/>
    </source>
</evidence>
<feature type="domain" description="Dihydrodipicolinate reductase N-terminal" evidence="13">
    <location>
        <begin position="1"/>
        <end position="126"/>
    </location>
</feature>
<dbReference type="GO" id="GO:0009089">
    <property type="term" value="P:lysine biosynthetic process via diaminopimelate"/>
    <property type="evidence" value="ECO:0007669"/>
    <property type="project" value="InterPro"/>
</dbReference>
<dbReference type="GO" id="GO:0008839">
    <property type="term" value="F:4-hydroxy-tetrahydrodipicolinate reductase"/>
    <property type="evidence" value="ECO:0007669"/>
    <property type="project" value="UniProtKB-EC"/>
</dbReference>
<dbReference type="PANTHER" id="PTHR20836:SF0">
    <property type="entry name" value="4-HYDROXY-TETRAHYDRODIPICOLINATE REDUCTASE 1, CHLOROPLASTIC-RELATED"/>
    <property type="match status" value="1"/>
</dbReference>
<keyword evidence="5" id="KW-0560">Oxidoreductase</keyword>
<keyword evidence="3" id="KW-0521">NADP</keyword>
<feature type="compositionally biased region" description="Pro residues" evidence="12">
    <location>
        <begin position="254"/>
        <end position="268"/>
    </location>
</feature>
<reference evidence="16" key="1">
    <citation type="submission" date="2017-07" db="EMBL/GenBank/DDBJ databases">
        <title>Draft genome sequence of Effusibacillus lacus strain skLN1.</title>
        <authorList>
            <person name="Watanabe M."/>
            <person name="Kojima H."/>
            <person name="Fukui M."/>
        </authorList>
    </citation>
    <scope>NUCLEOTIDE SEQUENCE [LARGE SCALE GENOMIC DNA]</scope>
    <source>
        <strain evidence="16">skLN1</strain>
    </source>
</reference>
<evidence type="ECO:0000313" key="15">
    <source>
        <dbReference type="EMBL" id="GAX90172.1"/>
    </source>
</evidence>
<dbReference type="PIRSF" id="PIRSF000161">
    <property type="entry name" value="DHPR"/>
    <property type="match status" value="1"/>
</dbReference>
<gene>
    <name evidence="15" type="ORF">EFBL_1798</name>
</gene>
<evidence type="ECO:0000256" key="6">
    <source>
        <dbReference type="ARBA" id="ARBA00023027"/>
    </source>
</evidence>
<dbReference type="GO" id="GO:0019877">
    <property type="term" value="P:diaminopimelate biosynthetic process"/>
    <property type="evidence" value="ECO:0007669"/>
    <property type="project" value="UniProtKB-KW"/>
</dbReference>
<comment type="catalytic activity">
    <reaction evidence="11">
        <text>(S)-2,3,4,5-tetrahydrodipicolinate + NAD(+) + H2O = (2S,4S)-4-hydroxy-2,3,4,5-tetrahydrodipicolinate + NADH + H(+)</text>
        <dbReference type="Rhea" id="RHEA:35323"/>
        <dbReference type="ChEBI" id="CHEBI:15377"/>
        <dbReference type="ChEBI" id="CHEBI:15378"/>
        <dbReference type="ChEBI" id="CHEBI:16845"/>
        <dbReference type="ChEBI" id="CHEBI:57540"/>
        <dbReference type="ChEBI" id="CHEBI:57945"/>
        <dbReference type="ChEBI" id="CHEBI:67139"/>
        <dbReference type="EC" id="1.17.1.8"/>
    </reaction>
</comment>
<evidence type="ECO:0000259" key="13">
    <source>
        <dbReference type="Pfam" id="PF01113"/>
    </source>
</evidence>
<comment type="pathway">
    <text evidence="8">Amino-acid biosynthesis; L-lysine biosynthesis via DAP pathway; (S)-tetrahydrodipicolinate from L-aspartate: step 4/4.</text>
</comment>
<accession>A0A292YDH8</accession>
<comment type="similarity">
    <text evidence="1">Belongs to the DapB family.</text>
</comment>
<keyword evidence="16" id="KW-1185">Reference proteome</keyword>
<evidence type="ECO:0000256" key="9">
    <source>
        <dbReference type="ARBA" id="ARBA00038983"/>
    </source>
</evidence>
<sequence length="268" mass="29542">MRIGLIGFGRTGKVIAEEILKEPACTLEWVLKRSDDLAGKYASDLLGMDTLIGQIYSMNQLNNDSFFQQNPVDVIIDFSSPDSIFHYSAAAELGIKVVSAISNYEDKHYAELIRMSQSAAVLYSPNITLGINFLMEASRLFKQLAPHADVEIVEEHFRGKKDVSGTALRIAKSLGLDEKEHVNSIRIGDVVGRHEIIFGLPNQTIRLVHETFNRAAFGQGALYAARWLLGQPNGLYSMEDVLGFGAGRQDSGKPPQPRSMPLPILPAL</sequence>
<evidence type="ECO:0000256" key="3">
    <source>
        <dbReference type="ARBA" id="ARBA00022857"/>
    </source>
</evidence>
<dbReference type="Proteomes" id="UP000217785">
    <property type="component" value="Unassembled WGS sequence"/>
</dbReference>
<dbReference type="Pfam" id="PF01113">
    <property type="entry name" value="DapB_N"/>
    <property type="match status" value="1"/>
</dbReference>
<evidence type="ECO:0000256" key="10">
    <source>
        <dbReference type="ARBA" id="ARBA00049080"/>
    </source>
</evidence>
<dbReference type="Gene3D" id="3.30.360.10">
    <property type="entry name" value="Dihydrodipicolinate Reductase, domain 2"/>
    <property type="match status" value="1"/>
</dbReference>
<evidence type="ECO:0000256" key="7">
    <source>
        <dbReference type="ARBA" id="ARBA00023154"/>
    </source>
</evidence>
<dbReference type="InterPro" id="IPR023940">
    <property type="entry name" value="DHDPR_bac"/>
</dbReference>
<dbReference type="PANTHER" id="PTHR20836">
    <property type="entry name" value="DIHYDRODIPICOLINATE REDUCTASE"/>
    <property type="match status" value="1"/>
</dbReference>
<dbReference type="SUPFAM" id="SSF55347">
    <property type="entry name" value="Glyceraldehyde-3-phosphate dehydrogenase-like, C-terminal domain"/>
    <property type="match status" value="1"/>
</dbReference>
<evidence type="ECO:0000256" key="1">
    <source>
        <dbReference type="ARBA" id="ARBA00006642"/>
    </source>
</evidence>
<evidence type="ECO:0000256" key="11">
    <source>
        <dbReference type="ARBA" id="ARBA00049396"/>
    </source>
</evidence>
<feature type="domain" description="Dihydrodipicolinate reductase C-terminal" evidence="14">
    <location>
        <begin position="130"/>
        <end position="242"/>
    </location>
</feature>
<feature type="region of interest" description="Disordered" evidence="12">
    <location>
        <begin position="247"/>
        <end position="268"/>
    </location>
</feature>
<evidence type="ECO:0000313" key="16">
    <source>
        <dbReference type="Proteomes" id="UP000217785"/>
    </source>
</evidence>
<comment type="catalytic activity">
    <reaction evidence="10">
        <text>(S)-2,3,4,5-tetrahydrodipicolinate + NADP(+) + H2O = (2S,4S)-4-hydroxy-2,3,4,5-tetrahydrodipicolinate + NADPH + H(+)</text>
        <dbReference type="Rhea" id="RHEA:35331"/>
        <dbReference type="ChEBI" id="CHEBI:15377"/>
        <dbReference type="ChEBI" id="CHEBI:15378"/>
        <dbReference type="ChEBI" id="CHEBI:16845"/>
        <dbReference type="ChEBI" id="CHEBI:57783"/>
        <dbReference type="ChEBI" id="CHEBI:58349"/>
        <dbReference type="ChEBI" id="CHEBI:67139"/>
        <dbReference type="EC" id="1.17.1.8"/>
    </reaction>
</comment>
<dbReference type="InterPro" id="IPR022663">
    <property type="entry name" value="DapB_C"/>
</dbReference>
<evidence type="ECO:0000256" key="5">
    <source>
        <dbReference type="ARBA" id="ARBA00023002"/>
    </source>
</evidence>
<proteinExistence type="inferred from homology"/>
<protein>
    <recommendedName>
        <fullName evidence="9">4-hydroxy-tetrahydrodipicolinate reductase</fullName>
        <ecNumber evidence="9">1.17.1.8</ecNumber>
    </recommendedName>
</protein>
<dbReference type="InterPro" id="IPR036291">
    <property type="entry name" value="NAD(P)-bd_dom_sf"/>
</dbReference>
<dbReference type="CDD" id="cd02274">
    <property type="entry name" value="DHDPR_N"/>
    <property type="match status" value="1"/>
</dbReference>